<dbReference type="InterPro" id="IPR036426">
    <property type="entry name" value="Bulb-type_lectin_dom_sf"/>
</dbReference>
<dbReference type="GO" id="GO:0048544">
    <property type="term" value="P:recognition of pollen"/>
    <property type="evidence" value="ECO:0007669"/>
    <property type="project" value="InterPro"/>
</dbReference>
<keyword evidence="8" id="KW-0547">Nucleotide-binding</keyword>
<dbReference type="GO" id="GO:0005886">
    <property type="term" value="C:plasma membrane"/>
    <property type="evidence" value="ECO:0007669"/>
    <property type="project" value="UniProtKB-SubCell"/>
</dbReference>
<evidence type="ECO:0000256" key="9">
    <source>
        <dbReference type="ARBA" id="ARBA00022777"/>
    </source>
</evidence>
<dbReference type="InterPro" id="IPR000742">
    <property type="entry name" value="EGF"/>
</dbReference>
<feature type="domain" description="Protein kinase" evidence="20">
    <location>
        <begin position="1352"/>
        <end position="1628"/>
    </location>
</feature>
<dbReference type="PANTHER" id="PTHR27002:SF864">
    <property type="entry name" value="RECEPTOR-LIKE SERINE_THREONINE-PROTEIN KINASE"/>
    <property type="match status" value="1"/>
</dbReference>
<dbReference type="OMA" id="YIWIEEA"/>
<dbReference type="PROSITE" id="PS50011">
    <property type="entry name" value="PROTEIN_KINASE_DOM"/>
    <property type="match status" value="2"/>
</dbReference>
<dbReference type="SUPFAM" id="SSF56112">
    <property type="entry name" value="Protein kinase-like (PK-like)"/>
    <property type="match status" value="2"/>
</dbReference>
<dbReference type="SMART" id="SM00473">
    <property type="entry name" value="PAN_AP"/>
    <property type="match status" value="2"/>
</dbReference>
<dbReference type="EC" id="2.7.11.1" evidence="2"/>
<evidence type="ECO:0000256" key="17">
    <source>
        <dbReference type="PROSITE-ProRule" id="PRU00076"/>
    </source>
</evidence>
<reference evidence="24" key="2">
    <citation type="submission" date="2021-01" db="UniProtKB">
        <authorList>
            <consortium name="EnsemblPlants"/>
        </authorList>
    </citation>
    <scope>IDENTIFICATION</scope>
</reference>
<keyword evidence="10" id="KW-0067">ATP-binding</keyword>
<comment type="caution">
    <text evidence="17">Lacks conserved residue(s) required for the propagation of feature annotation.</text>
</comment>
<dbReference type="SUPFAM" id="SSF51110">
    <property type="entry name" value="alpha-D-mannose-specific plant lectins"/>
    <property type="match status" value="2"/>
</dbReference>
<dbReference type="SMART" id="SM00108">
    <property type="entry name" value="B_lectin"/>
    <property type="match status" value="2"/>
</dbReference>
<dbReference type="Pfam" id="PF01453">
    <property type="entry name" value="B_lectin"/>
    <property type="match status" value="2"/>
</dbReference>
<keyword evidence="4" id="KW-0723">Serine/threonine-protein kinase</keyword>
<dbReference type="Pfam" id="PF07714">
    <property type="entry name" value="PK_Tyr_Ser-Thr"/>
    <property type="match status" value="2"/>
</dbReference>
<keyword evidence="17" id="KW-0245">EGF-like domain</keyword>
<keyword evidence="11 18" id="KW-1133">Transmembrane helix</keyword>
<evidence type="ECO:0000256" key="19">
    <source>
        <dbReference type="SAM" id="SignalP"/>
    </source>
</evidence>
<keyword evidence="14" id="KW-0325">Glycoprotein</keyword>
<dbReference type="InterPro" id="IPR003609">
    <property type="entry name" value="Pan_app"/>
</dbReference>
<dbReference type="CDD" id="cd01098">
    <property type="entry name" value="PAN_AP_plant"/>
    <property type="match status" value="2"/>
</dbReference>
<dbReference type="InterPro" id="IPR001480">
    <property type="entry name" value="Bulb-type_lectin_dom"/>
</dbReference>
<sequence length="1666" mass="187057">MKLFFSIFFCFISISFSKTSLGLDTLAPNQYLTDNQTLVSTGEAFILGFFCPWNSSNRYVGIWYKNNQQTVVWVANKNSPITDSSGVLTLTPTGNIVIANNQSDIAIWSSKSSANNPVLQLLNTGNLVLKDSNDESYAYSWQSFDHPCDTLLPDMKLGWNLRTKQNWFLTSWKSLQDPSTGEFTYRVDPRGLPQLVLRRGTEIEFRSGPWDGIRFGGDPQLEGTPVLNPIFVYNTSYVYYTFENSDSSTISRFVVNQSGFIDILKWNLQRGEWSNIYTMQKDECDKYGHCGPNGICDLNKSPVCQCPTGFTPKTQEDWNLMEWSGGCIRKMPLNCSAKVGFRKFSGLKLPDTSELFVNSAMMSLEECEAACLRNCSCTACAKTEASGCVAWFGNLLDIRVHNGVGEDLYIRMAASELESKNKDQRTVVIMSVSVVFGVLLLVSISWLLIWKRTFHRSKGGITMGKMMQIQRSLYKLKSQKGRARNGVMGIGEDERNIDNISPYGLSSLIGFIKAAAQRQRIHNPKQDDKSSIVEEEEDLELPLFDTNTIATATNNFSFTNKIGEGGFGPVYKGELPSGEKIAVKRLSRYSGQGLKEFKNEVILIAKLQHRNLVKLLGCCIHAEDRMLIYEFMSNRSLELYIFNQTRGTALDWQKRFDIIVGIARGLLYLHRDSRLRIIHRDLKASNILLDSEMNPKISDFGLARTFGGDQTEANTSRIIGTYGYMSPEYAIDGLFSVKSDVFSFGVLVLEIVSGKKNRGFYHPDHDFNLLGHAWKLWNENRAMELMDALMEKPIPESEVLRCIQVSLLCVQQHPEDRPPIASVLLMLDSENSSLTQPKQPGFYTERSITETDSSLSGKTPYTATELTITMLQVDTITPNQSIVDGQELVSSRESFVLGFFSPGNSKKRYLGIWFKNINPLTIVWVANRENPLNDSYGHLSIGADGNIVLLDGAENTIWSSKSSREMKVSIAKLLDSGNLVLMDESDGNTDSYIWQSFEYPADTLLPGMKLGWDVKTGLHLFLTSWKSADDPSPGNFSYGIGLGGLPQIVILEGSLIKFRSGIWNGVHFNSQNWNPSTAFKAYFIVNIDRVSYMYENGKNTTITRLLLDQNGFVQRYVWNDQTHRWYATYEARKDLCDNYGFCGPNSICKINGMPSLCECIKGFIPKSQQDWDAFNWADGCIRKTQLNCTEGDRFLELKGVKLPNLLQFWINKNMNLKECEVECLKNCSCAAYANSNVSGGAHGCLLWFGDLVDIRIPINEVGGNEVQNLFVMLAASEIESIAGRRSKKRKLFIMVLMISVGSGVLLLGSIICFVIKKEKNQKTPLAGSCIQNVDPELPLFDLGTVVAATDNFSSENKIGEGGFGPVYKGKLAEGQEIAVKRLSKTSKQGTFEFKNEVILVAKLQHRNLVRVFGGCIQGEERMLIYEYMSNKSLDQFIFDPRQSKFLNWRKRLKIIMGIARGLLYLHQDSRVTIIHRDLKSSNILLDSEMNPKIADFGMAHIFEGDQSEAKTKQIAGTYGYMSPEYAINGCFSVKSDVFSFGVIVIEILSGLKIRKFCHPDCHHNLLGHAWILWKDGRPLELMDVNLDTSYVSSELLRCMQVGLLCVQKAPVDRPTMSSVIFMLGNEGVTLPQPKEPGFFTEESSNHCTVEAHCCSNAVTFTSMEAR</sequence>
<dbReference type="FunFam" id="3.30.200.20:FF:000195">
    <property type="entry name" value="G-type lectin S-receptor-like serine/threonine-protein kinase"/>
    <property type="match status" value="2"/>
</dbReference>
<dbReference type="CDD" id="cd00054">
    <property type="entry name" value="EGF_CA"/>
    <property type="match status" value="1"/>
</dbReference>
<dbReference type="InterPro" id="IPR021820">
    <property type="entry name" value="S-locus_recpt_kinase_C"/>
</dbReference>
<evidence type="ECO:0000256" key="8">
    <source>
        <dbReference type="ARBA" id="ARBA00022741"/>
    </source>
</evidence>
<feature type="domain" description="Apple" evidence="23">
    <location>
        <begin position="1188"/>
        <end position="1274"/>
    </location>
</feature>
<dbReference type="FunFam" id="2.90.10.10:FF:000005">
    <property type="entry name" value="G-type lectin S-receptor-like serine/threonine-protein kinase"/>
    <property type="match status" value="1"/>
</dbReference>
<keyword evidence="13" id="KW-1015">Disulfide bond</keyword>
<evidence type="ECO:0000313" key="24">
    <source>
        <dbReference type="EnsemblPlants" id="QL05p079387:mrna"/>
    </source>
</evidence>
<dbReference type="FunFam" id="1.10.510.10:FF:000060">
    <property type="entry name" value="G-type lectin S-receptor-like serine/threonine-protein kinase"/>
    <property type="match status" value="2"/>
</dbReference>
<dbReference type="Proteomes" id="UP000594261">
    <property type="component" value="Chromosome 5"/>
</dbReference>
<dbReference type="EnsemblPlants" id="QL05p079387:mrna">
    <property type="protein sequence ID" value="QL05p079387:mrna"/>
    <property type="gene ID" value="QL05p079387"/>
</dbReference>
<keyword evidence="7 19" id="KW-0732">Signal</keyword>
<comment type="catalytic activity">
    <reaction evidence="16">
        <text>L-seryl-[protein] + ATP = O-phospho-L-seryl-[protein] + ADP + H(+)</text>
        <dbReference type="Rhea" id="RHEA:17989"/>
        <dbReference type="Rhea" id="RHEA-COMP:9863"/>
        <dbReference type="Rhea" id="RHEA-COMP:11604"/>
        <dbReference type="ChEBI" id="CHEBI:15378"/>
        <dbReference type="ChEBI" id="CHEBI:29999"/>
        <dbReference type="ChEBI" id="CHEBI:30616"/>
        <dbReference type="ChEBI" id="CHEBI:83421"/>
        <dbReference type="ChEBI" id="CHEBI:456216"/>
        <dbReference type="EC" id="2.7.11.1"/>
    </reaction>
</comment>
<comment type="catalytic activity">
    <reaction evidence="15">
        <text>L-threonyl-[protein] + ATP = O-phospho-L-threonyl-[protein] + ADP + H(+)</text>
        <dbReference type="Rhea" id="RHEA:46608"/>
        <dbReference type="Rhea" id="RHEA-COMP:11060"/>
        <dbReference type="Rhea" id="RHEA-COMP:11605"/>
        <dbReference type="ChEBI" id="CHEBI:15378"/>
        <dbReference type="ChEBI" id="CHEBI:30013"/>
        <dbReference type="ChEBI" id="CHEBI:30616"/>
        <dbReference type="ChEBI" id="CHEBI:61977"/>
        <dbReference type="ChEBI" id="CHEBI:456216"/>
        <dbReference type="EC" id="2.7.11.1"/>
    </reaction>
</comment>
<dbReference type="GO" id="GO:0005524">
    <property type="term" value="F:ATP binding"/>
    <property type="evidence" value="ECO:0007669"/>
    <property type="project" value="UniProtKB-KW"/>
</dbReference>
<evidence type="ECO:0000256" key="7">
    <source>
        <dbReference type="ARBA" id="ARBA00022729"/>
    </source>
</evidence>
<evidence type="ECO:0000256" key="16">
    <source>
        <dbReference type="ARBA" id="ARBA00048679"/>
    </source>
</evidence>
<evidence type="ECO:0000256" key="6">
    <source>
        <dbReference type="ARBA" id="ARBA00022692"/>
    </source>
</evidence>
<keyword evidence="6 18" id="KW-0812">Transmembrane</keyword>
<reference evidence="24 25" key="1">
    <citation type="journal article" date="2016" name="G3 (Bethesda)">
        <title>First Draft Assembly and Annotation of the Genome of a California Endemic Oak Quercus lobata Nee (Fagaceae).</title>
        <authorList>
            <person name="Sork V.L."/>
            <person name="Fitz-Gibbon S.T."/>
            <person name="Puiu D."/>
            <person name="Crepeau M."/>
            <person name="Gugger P.F."/>
            <person name="Sherman R."/>
            <person name="Stevens K."/>
            <person name="Langley C.H."/>
            <person name="Pellegrini M."/>
            <person name="Salzberg S.L."/>
        </authorList>
    </citation>
    <scope>NUCLEOTIDE SEQUENCE [LARGE SCALE GENOMIC DNA]</scope>
    <source>
        <strain evidence="24 25">cv. SW786</strain>
    </source>
</reference>
<comment type="subcellular location">
    <subcellularLocation>
        <location evidence="1">Cell membrane</location>
        <topology evidence="1">Single-pass type I membrane protein</topology>
    </subcellularLocation>
</comment>
<keyword evidence="25" id="KW-1185">Reference proteome</keyword>
<dbReference type="InterPro" id="IPR000858">
    <property type="entry name" value="S_locus_glycoprot_dom"/>
</dbReference>
<feature type="signal peptide" evidence="19">
    <location>
        <begin position="1"/>
        <end position="22"/>
    </location>
</feature>
<dbReference type="Gene3D" id="1.10.510.10">
    <property type="entry name" value="Transferase(Phosphotransferase) domain 1"/>
    <property type="match status" value="2"/>
</dbReference>
<dbReference type="PANTHER" id="PTHR27002">
    <property type="entry name" value="RECEPTOR-LIKE SERINE/THREONINE-PROTEIN KINASE SD1-8"/>
    <property type="match status" value="1"/>
</dbReference>
<evidence type="ECO:0000256" key="10">
    <source>
        <dbReference type="ARBA" id="ARBA00022840"/>
    </source>
</evidence>
<feature type="transmembrane region" description="Helical" evidence="18">
    <location>
        <begin position="427"/>
        <end position="449"/>
    </location>
</feature>
<evidence type="ECO:0000256" key="18">
    <source>
        <dbReference type="SAM" id="Phobius"/>
    </source>
</evidence>
<evidence type="ECO:0000256" key="5">
    <source>
        <dbReference type="ARBA" id="ARBA00022679"/>
    </source>
</evidence>
<keyword evidence="5" id="KW-0808">Transferase</keyword>
<dbReference type="InterPro" id="IPR000719">
    <property type="entry name" value="Prot_kinase_dom"/>
</dbReference>
<feature type="transmembrane region" description="Helical" evidence="18">
    <location>
        <begin position="1291"/>
        <end position="1316"/>
    </location>
</feature>
<dbReference type="InterPro" id="IPR011009">
    <property type="entry name" value="Kinase-like_dom_sf"/>
</dbReference>
<dbReference type="PROSITE" id="PS50948">
    <property type="entry name" value="PAN"/>
    <property type="match status" value="2"/>
</dbReference>
<dbReference type="InterPro" id="IPR001245">
    <property type="entry name" value="Ser-Thr/Tyr_kinase_cat_dom"/>
</dbReference>
<protein>
    <recommendedName>
        <fullName evidence="2">non-specific serine/threonine protein kinase</fullName>
        <ecNumber evidence="2">2.7.11.1</ecNumber>
    </recommendedName>
</protein>
<evidence type="ECO:0000256" key="15">
    <source>
        <dbReference type="ARBA" id="ARBA00047899"/>
    </source>
</evidence>
<evidence type="ECO:0000256" key="13">
    <source>
        <dbReference type="ARBA" id="ARBA00023157"/>
    </source>
</evidence>
<keyword evidence="9" id="KW-0418">Kinase</keyword>
<dbReference type="Pfam" id="PF11883">
    <property type="entry name" value="DUF3403"/>
    <property type="match status" value="1"/>
</dbReference>
<dbReference type="Pfam" id="PF08276">
    <property type="entry name" value="PAN_2"/>
    <property type="match status" value="2"/>
</dbReference>
<keyword evidence="3" id="KW-1003">Cell membrane</keyword>
<dbReference type="Gene3D" id="3.30.200.20">
    <property type="entry name" value="Phosphorylase Kinase, domain 1"/>
    <property type="match status" value="2"/>
</dbReference>
<dbReference type="PROSITE" id="PS50927">
    <property type="entry name" value="BULB_LECTIN"/>
    <property type="match status" value="2"/>
</dbReference>
<name>A0A7N2R5P0_QUELO</name>
<dbReference type="InterPro" id="IPR008271">
    <property type="entry name" value="Ser/Thr_kinase_AS"/>
</dbReference>
<feature type="domain" description="Apple" evidence="23">
    <location>
        <begin position="335"/>
        <end position="413"/>
    </location>
</feature>
<dbReference type="CDD" id="cd14066">
    <property type="entry name" value="STKc_IRAK"/>
    <property type="match status" value="2"/>
</dbReference>
<evidence type="ECO:0000256" key="2">
    <source>
        <dbReference type="ARBA" id="ARBA00012513"/>
    </source>
</evidence>
<feature type="domain" description="Protein kinase" evidence="20">
    <location>
        <begin position="556"/>
        <end position="834"/>
    </location>
</feature>
<feature type="domain" description="Bulb-type lectin" evidence="22">
    <location>
        <begin position="873"/>
        <end position="994"/>
    </location>
</feature>
<evidence type="ECO:0000259" key="22">
    <source>
        <dbReference type="PROSITE" id="PS50927"/>
    </source>
</evidence>
<evidence type="ECO:0000256" key="4">
    <source>
        <dbReference type="ARBA" id="ARBA00022527"/>
    </source>
</evidence>
<evidence type="ECO:0000259" key="20">
    <source>
        <dbReference type="PROSITE" id="PS50011"/>
    </source>
</evidence>
<dbReference type="InParanoid" id="A0A7N2R5P0"/>
<feature type="domain" description="EGF-like" evidence="21">
    <location>
        <begin position="280"/>
        <end position="316"/>
    </location>
</feature>
<dbReference type="EMBL" id="LRBV02000005">
    <property type="status" value="NOT_ANNOTATED_CDS"/>
    <property type="molecule type" value="Genomic_DNA"/>
</dbReference>
<dbReference type="Gramene" id="QL05p079387:mrna">
    <property type="protein sequence ID" value="QL05p079387:mrna"/>
    <property type="gene ID" value="QL05p079387"/>
</dbReference>
<dbReference type="FunFam" id="2.90.10.10:FF:000004">
    <property type="entry name" value="G-type lectin S-receptor-like serine/threonine-protein kinase"/>
    <property type="match status" value="1"/>
</dbReference>
<evidence type="ECO:0000256" key="1">
    <source>
        <dbReference type="ARBA" id="ARBA00004251"/>
    </source>
</evidence>
<dbReference type="Gene3D" id="2.90.10.10">
    <property type="entry name" value="Bulb-type lectin domain"/>
    <property type="match status" value="2"/>
</dbReference>
<accession>A0A7N2R5P0</accession>
<evidence type="ECO:0000259" key="23">
    <source>
        <dbReference type="PROSITE" id="PS50948"/>
    </source>
</evidence>
<proteinExistence type="predicted"/>
<evidence type="ECO:0000313" key="25">
    <source>
        <dbReference type="Proteomes" id="UP000594261"/>
    </source>
</evidence>
<dbReference type="PROSITE" id="PS50026">
    <property type="entry name" value="EGF_3"/>
    <property type="match status" value="1"/>
</dbReference>
<dbReference type="CDD" id="cd00028">
    <property type="entry name" value="B_lectin"/>
    <property type="match status" value="2"/>
</dbReference>
<dbReference type="GO" id="GO:0004674">
    <property type="term" value="F:protein serine/threonine kinase activity"/>
    <property type="evidence" value="ECO:0007669"/>
    <property type="project" value="UniProtKB-KW"/>
</dbReference>
<keyword evidence="12 18" id="KW-0472">Membrane</keyword>
<feature type="domain" description="Bulb-type lectin" evidence="22">
    <location>
        <begin position="23"/>
        <end position="142"/>
    </location>
</feature>
<feature type="chain" id="PRO_5029505643" description="non-specific serine/threonine protein kinase" evidence="19">
    <location>
        <begin position="23"/>
        <end position="1666"/>
    </location>
</feature>
<evidence type="ECO:0000256" key="14">
    <source>
        <dbReference type="ARBA" id="ARBA00023180"/>
    </source>
</evidence>
<evidence type="ECO:0000259" key="21">
    <source>
        <dbReference type="PROSITE" id="PS50026"/>
    </source>
</evidence>
<evidence type="ECO:0000256" key="11">
    <source>
        <dbReference type="ARBA" id="ARBA00022989"/>
    </source>
</evidence>
<evidence type="ECO:0000256" key="3">
    <source>
        <dbReference type="ARBA" id="ARBA00022475"/>
    </source>
</evidence>
<dbReference type="Pfam" id="PF00954">
    <property type="entry name" value="S_locus_glycop"/>
    <property type="match status" value="2"/>
</dbReference>
<dbReference type="SMART" id="SM00220">
    <property type="entry name" value="S_TKc"/>
    <property type="match status" value="2"/>
</dbReference>
<evidence type="ECO:0000256" key="12">
    <source>
        <dbReference type="ARBA" id="ARBA00023136"/>
    </source>
</evidence>
<dbReference type="PROSITE" id="PS00108">
    <property type="entry name" value="PROTEIN_KINASE_ST"/>
    <property type="match status" value="2"/>
</dbReference>
<organism evidence="24 25">
    <name type="scientific">Quercus lobata</name>
    <name type="common">Valley oak</name>
    <dbReference type="NCBI Taxonomy" id="97700"/>
    <lineage>
        <taxon>Eukaryota</taxon>
        <taxon>Viridiplantae</taxon>
        <taxon>Streptophyta</taxon>
        <taxon>Embryophyta</taxon>
        <taxon>Tracheophyta</taxon>
        <taxon>Spermatophyta</taxon>
        <taxon>Magnoliopsida</taxon>
        <taxon>eudicotyledons</taxon>
        <taxon>Gunneridae</taxon>
        <taxon>Pentapetalae</taxon>
        <taxon>rosids</taxon>
        <taxon>fabids</taxon>
        <taxon>Fagales</taxon>
        <taxon>Fagaceae</taxon>
        <taxon>Quercus</taxon>
    </lineage>
</organism>